<feature type="region of interest" description="Disordered" evidence="1">
    <location>
        <begin position="55"/>
        <end position="75"/>
    </location>
</feature>
<dbReference type="Gene3D" id="3.40.30.40">
    <property type="entry name" value="Perfringolysin"/>
    <property type="match status" value="1"/>
</dbReference>
<dbReference type="Pfam" id="PF01289">
    <property type="entry name" value="Thiol_cytolysin"/>
    <property type="match status" value="1"/>
</dbReference>
<organism evidence="2 3">
    <name type="scientific">Costertonia aggregata</name>
    <dbReference type="NCBI Taxonomy" id="343403"/>
    <lineage>
        <taxon>Bacteria</taxon>
        <taxon>Pseudomonadati</taxon>
        <taxon>Bacteroidota</taxon>
        <taxon>Flavobacteriia</taxon>
        <taxon>Flavobacteriales</taxon>
        <taxon>Flavobacteriaceae</taxon>
        <taxon>Costertonia</taxon>
    </lineage>
</organism>
<evidence type="ECO:0000313" key="2">
    <source>
        <dbReference type="EMBL" id="QLG46400.1"/>
    </source>
</evidence>
<dbReference type="SUPFAM" id="SSF56978">
    <property type="entry name" value="Perfringolysin"/>
    <property type="match status" value="1"/>
</dbReference>
<gene>
    <name evidence="2" type="ORF">HYG79_13930</name>
</gene>
<dbReference type="PRINTS" id="PR01400">
    <property type="entry name" value="TACYTOLYSIN"/>
</dbReference>
<dbReference type="Proteomes" id="UP000509302">
    <property type="component" value="Chromosome"/>
</dbReference>
<protein>
    <submittedName>
        <fullName evidence="2">Thiol-activated cytolysin family protein</fullName>
    </submittedName>
</protein>
<proteinExistence type="predicted"/>
<name>A0A7H9ASI4_9FLAO</name>
<dbReference type="InterPro" id="IPR001869">
    <property type="entry name" value="Thiol_cytolysin"/>
</dbReference>
<dbReference type="Gene3D" id="3.30.1040.20">
    <property type="match status" value="1"/>
</dbReference>
<dbReference type="RefSeq" id="WP_179242679.1">
    <property type="nucleotide sequence ID" value="NZ_CP058595.1"/>
</dbReference>
<dbReference type="Gene3D" id="3.90.840.10">
    <property type="entry name" value="Thiol-activated cytolysin superfamily/Thiol-activated cytolysin, alpha-beta domain"/>
    <property type="match status" value="1"/>
</dbReference>
<accession>A0A7H9ASI4</accession>
<evidence type="ECO:0000256" key="1">
    <source>
        <dbReference type="SAM" id="MobiDB-lite"/>
    </source>
</evidence>
<dbReference type="InterPro" id="IPR036359">
    <property type="entry name" value="Thiol_cytolysin_sf"/>
</dbReference>
<dbReference type="AlphaFoldDB" id="A0A7H9ASI4"/>
<feature type="compositionally biased region" description="Acidic residues" evidence="1">
    <location>
        <begin position="58"/>
        <end position="75"/>
    </location>
</feature>
<evidence type="ECO:0000313" key="3">
    <source>
        <dbReference type="Proteomes" id="UP000509302"/>
    </source>
</evidence>
<reference evidence="2 3" key="1">
    <citation type="journal article" date="2006" name="Int. J. Syst. Evol. Microbiol.">
        <title>Costertonia aggregata gen. nov., sp. nov., a mesophilic marine bacterium of the family Flavobacteriaceae, isolated from a mature biofilm.</title>
        <authorList>
            <person name="Kwon K.K."/>
            <person name="Lee Y.K."/>
            <person name="Lee H.K."/>
        </authorList>
    </citation>
    <scope>NUCLEOTIDE SEQUENCE [LARGE SCALE GENOMIC DNA]</scope>
    <source>
        <strain evidence="2 3">KCCM 42265</strain>
    </source>
</reference>
<sequence>MKTYIKILSSFLITILLLIPVGCSKEDVSDITEPLSGKKAENFNALMASLPSFNQPEEVSEPDILDEDPPARDDEEPSLECFTTYYKHAPGFNDMLALDPSTDVIFPGAILKGESIPTGEYIPIVADRAAITLSASLTNINGSPVVKVTDPKLSTVREEVKSILDQEVTGATPARINFEISEVYTKEQLNLAIGANYRSAAAKVSASFNFTNSTYRYKYVLKYFQVYYTIDMDPPQNPSDLFTDTPDLNALGSTSPVYVATVTYGRMIIYTIESNSTKTEIDAAFSASFASGDGSIDAEYQKTIDESSVKALVIGGSGSDAAQVVNGPKDVYNYITEGGNYSKESPGAPLSYKLRYLKQGTPIARVVLASEYAVRECDVAYPVYNVTLISLSCDGCEDDGNPRAELYGIISGQMYQARTVVNSTTFWRYKRDNTFKLGKGATKNVGKSARTEFYRPDYANDYIRVYGDMMEADLGCPFDCDDDFGSASRNVYLHEIKLGEPPLYINISFSGLVDAKFRFERVQ</sequence>
<keyword evidence="3" id="KW-1185">Reference proteome</keyword>
<dbReference type="InterPro" id="IPR036363">
    <property type="entry name" value="Thiol_cytolysin_ab_sf"/>
</dbReference>
<dbReference type="GO" id="GO:0015485">
    <property type="term" value="F:cholesterol binding"/>
    <property type="evidence" value="ECO:0007669"/>
    <property type="project" value="InterPro"/>
</dbReference>
<dbReference type="KEGG" id="cagg:HYG79_13930"/>
<dbReference type="EMBL" id="CP058595">
    <property type="protein sequence ID" value="QLG46400.1"/>
    <property type="molecule type" value="Genomic_DNA"/>
</dbReference>